<proteinExistence type="predicted"/>
<dbReference type="AlphaFoldDB" id="A0A068UT67"/>
<protein>
    <submittedName>
        <fullName evidence="2">Uncharacterized protein</fullName>
    </submittedName>
</protein>
<sequence length="179" mass="20186">MTFVIKSIIYTLIFLILSDIKIIMYSFAKTLSEISNFHFAGQQNFGSSHLSRQTISQSSLPKFSFPHKVFSAESLRNQTTFASLLKRRRLPENGYGRHCKEIIKLIGEPLITNEGKKWAKVHKLANHSFLAESLKSKVPEMIASVEGRGVAGKQRYQLSSYAKKAPLAPCPVPRLLPHK</sequence>
<reference evidence="3" key="1">
    <citation type="journal article" date="2014" name="Science">
        <title>The coffee genome provides insight into the convergent evolution of caffeine biosynthesis.</title>
        <authorList>
            <person name="Denoeud F."/>
            <person name="Carretero-Paulet L."/>
            <person name="Dereeper A."/>
            <person name="Droc G."/>
            <person name="Guyot R."/>
            <person name="Pietrella M."/>
            <person name="Zheng C."/>
            <person name="Alberti A."/>
            <person name="Anthony F."/>
            <person name="Aprea G."/>
            <person name="Aury J.M."/>
            <person name="Bento P."/>
            <person name="Bernard M."/>
            <person name="Bocs S."/>
            <person name="Campa C."/>
            <person name="Cenci A."/>
            <person name="Combes M.C."/>
            <person name="Crouzillat D."/>
            <person name="Da Silva C."/>
            <person name="Daddiego L."/>
            <person name="De Bellis F."/>
            <person name="Dussert S."/>
            <person name="Garsmeur O."/>
            <person name="Gayraud T."/>
            <person name="Guignon V."/>
            <person name="Jahn K."/>
            <person name="Jamilloux V."/>
            <person name="Joet T."/>
            <person name="Labadie K."/>
            <person name="Lan T."/>
            <person name="Leclercq J."/>
            <person name="Lepelley M."/>
            <person name="Leroy T."/>
            <person name="Li L.T."/>
            <person name="Librado P."/>
            <person name="Lopez L."/>
            <person name="Munoz A."/>
            <person name="Noel B."/>
            <person name="Pallavicini A."/>
            <person name="Perrotta G."/>
            <person name="Poncet V."/>
            <person name="Pot D."/>
            <person name="Priyono X."/>
            <person name="Rigoreau M."/>
            <person name="Rouard M."/>
            <person name="Rozas J."/>
            <person name="Tranchant-Dubreuil C."/>
            <person name="VanBuren R."/>
            <person name="Zhang Q."/>
            <person name="Andrade A.C."/>
            <person name="Argout X."/>
            <person name="Bertrand B."/>
            <person name="de Kochko A."/>
            <person name="Graziosi G."/>
            <person name="Henry R.J."/>
            <person name="Jayarama X."/>
            <person name="Ming R."/>
            <person name="Nagai C."/>
            <person name="Rounsley S."/>
            <person name="Sankoff D."/>
            <person name="Giuliano G."/>
            <person name="Albert V.A."/>
            <person name="Wincker P."/>
            <person name="Lashermes P."/>
        </authorList>
    </citation>
    <scope>NUCLEOTIDE SEQUENCE [LARGE SCALE GENOMIC DNA]</scope>
    <source>
        <strain evidence="3">cv. DH200-94</strain>
    </source>
</reference>
<gene>
    <name evidence="2" type="ORF">GSCOC_T00034147001</name>
</gene>
<dbReference type="Proteomes" id="UP000295252">
    <property type="component" value="Chromosome X"/>
</dbReference>
<keyword evidence="1" id="KW-0472">Membrane</keyword>
<dbReference type="EMBL" id="HG739143">
    <property type="protein sequence ID" value="CDP11690.1"/>
    <property type="molecule type" value="Genomic_DNA"/>
</dbReference>
<feature type="transmembrane region" description="Helical" evidence="1">
    <location>
        <begin position="7"/>
        <end position="28"/>
    </location>
</feature>
<dbReference type="InParanoid" id="A0A068UT67"/>
<evidence type="ECO:0000256" key="1">
    <source>
        <dbReference type="SAM" id="Phobius"/>
    </source>
</evidence>
<evidence type="ECO:0000313" key="2">
    <source>
        <dbReference type="EMBL" id="CDP11690.1"/>
    </source>
</evidence>
<dbReference type="Gramene" id="CDP11690">
    <property type="protein sequence ID" value="CDP11690"/>
    <property type="gene ID" value="GSCOC_T00034147001"/>
</dbReference>
<name>A0A068UT67_COFCA</name>
<evidence type="ECO:0000313" key="3">
    <source>
        <dbReference type="Proteomes" id="UP000295252"/>
    </source>
</evidence>
<dbReference type="STRING" id="49390.A0A068UT67"/>
<organism evidence="2 3">
    <name type="scientific">Coffea canephora</name>
    <name type="common">Robusta coffee</name>
    <dbReference type="NCBI Taxonomy" id="49390"/>
    <lineage>
        <taxon>Eukaryota</taxon>
        <taxon>Viridiplantae</taxon>
        <taxon>Streptophyta</taxon>
        <taxon>Embryophyta</taxon>
        <taxon>Tracheophyta</taxon>
        <taxon>Spermatophyta</taxon>
        <taxon>Magnoliopsida</taxon>
        <taxon>eudicotyledons</taxon>
        <taxon>Gunneridae</taxon>
        <taxon>Pentapetalae</taxon>
        <taxon>asterids</taxon>
        <taxon>lamiids</taxon>
        <taxon>Gentianales</taxon>
        <taxon>Rubiaceae</taxon>
        <taxon>Ixoroideae</taxon>
        <taxon>Gardenieae complex</taxon>
        <taxon>Bertiereae - Coffeeae clade</taxon>
        <taxon>Coffeeae</taxon>
        <taxon>Coffea</taxon>
    </lineage>
</organism>
<keyword evidence="3" id="KW-1185">Reference proteome</keyword>
<accession>A0A068UT67</accession>
<keyword evidence="1" id="KW-0812">Transmembrane</keyword>
<keyword evidence="1" id="KW-1133">Transmembrane helix</keyword>